<dbReference type="EMBL" id="CP030941">
    <property type="protein sequence ID" value="UUP16653.1"/>
    <property type="molecule type" value="Genomic_DNA"/>
</dbReference>
<dbReference type="SUPFAM" id="SSF46689">
    <property type="entry name" value="Homeodomain-like"/>
    <property type="match status" value="1"/>
</dbReference>
<dbReference type="RefSeq" id="WP_338529063.1">
    <property type="nucleotide sequence ID" value="NZ_CP030941.1"/>
</dbReference>
<evidence type="ECO:0000256" key="2">
    <source>
        <dbReference type="PROSITE-ProRule" id="PRU00335"/>
    </source>
</evidence>
<sequence length="221" mass="24925">MNAGTKVKPAAKRRQRVSRDPELTRASILEAATAEFAEKGIGGARVDTIAERAGANKRMLYHYFGDKTGLYVAVLEAAYASIRSAERNLDLTHKKPEEALSELSRFTWHYFLKHPEFISLLNTENLHEARHLKGSRKLMEMHVHFVTELADVLKRGAEDGVFRPGIEPVNVYLTIAALGYFYLSNRHTLSAIFNRDLTDAARLAEWEDNIVMTVLASVRRG</sequence>
<dbReference type="InterPro" id="IPR001647">
    <property type="entry name" value="HTH_TetR"/>
</dbReference>
<keyword evidence="5" id="KW-1185">Reference proteome</keyword>
<dbReference type="PANTHER" id="PTHR30328">
    <property type="entry name" value="TRANSCRIPTIONAL REPRESSOR"/>
    <property type="match status" value="1"/>
</dbReference>
<feature type="DNA-binding region" description="H-T-H motif" evidence="2">
    <location>
        <begin position="45"/>
        <end position="64"/>
    </location>
</feature>
<reference evidence="4 5" key="1">
    <citation type="submission" date="2018-07" db="EMBL/GenBank/DDBJ databases">
        <title>Genome sequence of Nitratireductor thuwali#1536.</title>
        <authorList>
            <person name="Michoud G."/>
            <person name="Merlino G."/>
            <person name="Sefrji F.O."/>
            <person name="Daffonchio D."/>
        </authorList>
    </citation>
    <scope>NUCLEOTIDE SEQUENCE [LARGE SCALE GENOMIC DNA]</scope>
    <source>
        <strain evidence="5">Nit1536</strain>
    </source>
</reference>
<evidence type="ECO:0000313" key="5">
    <source>
        <dbReference type="Proteomes" id="UP001342418"/>
    </source>
</evidence>
<dbReference type="SUPFAM" id="SSF48498">
    <property type="entry name" value="Tetracyclin repressor-like, C-terminal domain"/>
    <property type="match status" value="1"/>
</dbReference>
<dbReference type="Gene3D" id="1.10.357.10">
    <property type="entry name" value="Tetracycline Repressor, domain 2"/>
    <property type="match status" value="1"/>
</dbReference>
<proteinExistence type="predicted"/>
<dbReference type="PROSITE" id="PS50977">
    <property type="entry name" value="HTH_TETR_2"/>
    <property type="match status" value="1"/>
</dbReference>
<dbReference type="Pfam" id="PF17938">
    <property type="entry name" value="TetR_C_29"/>
    <property type="match status" value="1"/>
</dbReference>
<dbReference type="Pfam" id="PF00440">
    <property type="entry name" value="TetR_N"/>
    <property type="match status" value="1"/>
</dbReference>
<gene>
    <name evidence="4" type="primary">nicS_1</name>
    <name evidence="4" type="ORF">NTH_01100</name>
</gene>
<dbReference type="Proteomes" id="UP001342418">
    <property type="component" value="Chromosome"/>
</dbReference>
<accession>A0ABY5MHD3</accession>
<dbReference type="InterPro" id="IPR009057">
    <property type="entry name" value="Homeodomain-like_sf"/>
</dbReference>
<feature type="domain" description="HTH tetR-type" evidence="3">
    <location>
        <begin position="22"/>
        <end position="82"/>
    </location>
</feature>
<protein>
    <submittedName>
        <fullName evidence="4">HTH-type transcriptional repressor NicS</fullName>
    </submittedName>
</protein>
<name>A0ABY5MHD3_9HYPH</name>
<dbReference type="InterPro" id="IPR036271">
    <property type="entry name" value="Tet_transcr_reg_TetR-rel_C_sf"/>
</dbReference>
<organism evidence="4 5">
    <name type="scientific">Nitratireductor thuwali</name>
    <dbReference type="NCBI Taxonomy" id="2267699"/>
    <lineage>
        <taxon>Bacteria</taxon>
        <taxon>Pseudomonadati</taxon>
        <taxon>Pseudomonadota</taxon>
        <taxon>Alphaproteobacteria</taxon>
        <taxon>Hyphomicrobiales</taxon>
        <taxon>Phyllobacteriaceae</taxon>
        <taxon>Nitratireductor</taxon>
    </lineage>
</organism>
<keyword evidence="1 2" id="KW-0238">DNA-binding</keyword>
<dbReference type="InterPro" id="IPR050109">
    <property type="entry name" value="HTH-type_TetR-like_transc_reg"/>
</dbReference>
<dbReference type="PRINTS" id="PR00455">
    <property type="entry name" value="HTHTETR"/>
</dbReference>
<evidence type="ECO:0000313" key="4">
    <source>
        <dbReference type="EMBL" id="UUP16653.1"/>
    </source>
</evidence>
<dbReference type="PANTHER" id="PTHR30328:SF54">
    <property type="entry name" value="HTH-TYPE TRANSCRIPTIONAL REPRESSOR SCO4008"/>
    <property type="match status" value="1"/>
</dbReference>
<evidence type="ECO:0000256" key="1">
    <source>
        <dbReference type="ARBA" id="ARBA00023125"/>
    </source>
</evidence>
<evidence type="ECO:0000259" key="3">
    <source>
        <dbReference type="PROSITE" id="PS50977"/>
    </source>
</evidence>
<dbReference type="InterPro" id="IPR041474">
    <property type="entry name" value="NicS_C"/>
</dbReference>